<feature type="domain" description="Tyrosinase copper-binding" evidence="5">
    <location>
        <begin position="265"/>
        <end position="276"/>
    </location>
</feature>
<sequence length="560" mass="61976">MHYLPLQWTAEMSHKQSLRINKARPFRQDYAIYLHIDMRFLGLSVAVILFFGATTGDAAGCTQPAQRNEWRELTLEQRSSYLSAVVCLKNTPSIIAGIGSPSRYDDFAYAHGQILNIAHMSANFLPWHRAYLYAYELALINECGYPGTLPYWDWSVDSQAPEKSPVWGADAFGGDGDNTTDTRCITNGPFVNFTSTFNQAGCISRTLGESFTDLVSLYTPEVIFQLIAAGSSYVRFCTSLEGGPHNSVHAAVGGTMNLLSVSANDPIFVLHHGNVDRIWYWWQLKNPRLANTYSGVLRDGQRARVSETMKLFGASGLPDWTVAMMLNTTSGDPLCYTYSNSVRAGPPIAIPTSSSTLGTRPTSSALVTRPTSSASGTATTLPTLEEVKGSSLARRDNTASYDACSPQGTMYGTKGQRSGKFSRIRPTCHPKFSLKEMMDAFDAFQFGTLNKITPLCPDRTNSVKLRCPSRVSNSMLERMGMTVEEVIELRQIENSSCSYVNYINSYYPDYQSSVALGRTEGCVEFHPVTNDEAAREHDLYSQMYTQYLNDISKTQPGLQV</sequence>
<keyword evidence="7" id="KW-1185">Reference proteome</keyword>
<dbReference type="PANTHER" id="PTHR11474">
    <property type="entry name" value="TYROSINASE FAMILY MEMBER"/>
    <property type="match status" value="1"/>
</dbReference>
<dbReference type="Gene3D" id="1.10.1280.10">
    <property type="entry name" value="Di-copper center containing domain from catechol oxidase"/>
    <property type="match status" value="1"/>
</dbReference>
<evidence type="ECO:0000256" key="3">
    <source>
        <dbReference type="SAM" id="MobiDB-lite"/>
    </source>
</evidence>
<evidence type="ECO:0000313" key="7">
    <source>
        <dbReference type="Proteomes" id="UP001648503"/>
    </source>
</evidence>
<dbReference type="PANTHER" id="PTHR11474:SF126">
    <property type="entry name" value="TYROSINASE-LIKE PROTEIN TYR-1-RELATED"/>
    <property type="match status" value="1"/>
</dbReference>
<accession>A0ABQ8FKQ0</accession>
<dbReference type="InterPro" id="IPR002227">
    <property type="entry name" value="Tyrosinase_Cu-bd"/>
</dbReference>
<dbReference type="PROSITE" id="PS00497">
    <property type="entry name" value="TYROSINASE_1"/>
    <property type="match status" value="1"/>
</dbReference>
<protein>
    <recommendedName>
        <fullName evidence="4 5">Tyrosinase copper-binding domain-containing protein</fullName>
    </recommendedName>
</protein>
<dbReference type="PRINTS" id="PR00092">
    <property type="entry name" value="TYROSINASE"/>
</dbReference>
<evidence type="ECO:0000256" key="1">
    <source>
        <dbReference type="ARBA" id="ARBA00022723"/>
    </source>
</evidence>
<evidence type="ECO:0000259" key="4">
    <source>
        <dbReference type="PROSITE" id="PS00497"/>
    </source>
</evidence>
<comment type="caution">
    <text evidence="6">The sequence shown here is derived from an EMBL/GenBank/DDBJ whole genome shotgun (WGS) entry which is preliminary data.</text>
</comment>
<gene>
    <name evidence="6" type="ORF">BASA50_003566</name>
</gene>
<dbReference type="Pfam" id="PF00264">
    <property type="entry name" value="Tyrosinase"/>
    <property type="match status" value="1"/>
</dbReference>
<dbReference type="EMBL" id="JAFCIX010000102">
    <property type="protein sequence ID" value="KAH6598527.1"/>
    <property type="molecule type" value="Genomic_DNA"/>
</dbReference>
<dbReference type="PROSITE" id="PS00498">
    <property type="entry name" value="TYROSINASE_2"/>
    <property type="match status" value="1"/>
</dbReference>
<feature type="region of interest" description="Disordered" evidence="3">
    <location>
        <begin position="352"/>
        <end position="378"/>
    </location>
</feature>
<dbReference type="SUPFAM" id="SSF48056">
    <property type="entry name" value="Di-copper centre-containing domain"/>
    <property type="match status" value="1"/>
</dbReference>
<keyword evidence="2" id="KW-0186">Copper</keyword>
<name>A0ABQ8FKQ0_9FUNG</name>
<feature type="domain" description="Tyrosinase copper-binding" evidence="4">
    <location>
        <begin position="119"/>
        <end position="136"/>
    </location>
</feature>
<keyword evidence="1" id="KW-0479">Metal-binding</keyword>
<reference evidence="6 7" key="1">
    <citation type="submission" date="2021-02" db="EMBL/GenBank/DDBJ databases">
        <title>Variation within the Batrachochytrium salamandrivorans European outbreak.</title>
        <authorList>
            <person name="Kelly M."/>
            <person name="Pasmans F."/>
            <person name="Shea T.P."/>
            <person name="Munoz J.F."/>
            <person name="Carranza S."/>
            <person name="Cuomo C.A."/>
            <person name="Martel A."/>
        </authorList>
    </citation>
    <scope>NUCLEOTIDE SEQUENCE [LARGE SCALE GENOMIC DNA]</scope>
    <source>
        <strain evidence="6 7">AMFP18/2</strain>
    </source>
</reference>
<evidence type="ECO:0000313" key="6">
    <source>
        <dbReference type="EMBL" id="KAH6598527.1"/>
    </source>
</evidence>
<dbReference type="InterPro" id="IPR008922">
    <property type="entry name" value="Di-copper_centre_dom_sf"/>
</dbReference>
<dbReference type="Proteomes" id="UP001648503">
    <property type="component" value="Unassembled WGS sequence"/>
</dbReference>
<evidence type="ECO:0000256" key="2">
    <source>
        <dbReference type="ARBA" id="ARBA00023008"/>
    </source>
</evidence>
<organism evidence="6 7">
    <name type="scientific">Batrachochytrium salamandrivorans</name>
    <dbReference type="NCBI Taxonomy" id="1357716"/>
    <lineage>
        <taxon>Eukaryota</taxon>
        <taxon>Fungi</taxon>
        <taxon>Fungi incertae sedis</taxon>
        <taxon>Chytridiomycota</taxon>
        <taxon>Chytridiomycota incertae sedis</taxon>
        <taxon>Chytridiomycetes</taxon>
        <taxon>Rhizophydiales</taxon>
        <taxon>Rhizophydiales incertae sedis</taxon>
        <taxon>Batrachochytrium</taxon>
    </lineage>
</organism>
<proteinExistence type="predicted"/>
<evidence type="ECO:0000259" key="5">
    <source>
        <dbReference type="PROSITE" id="PS00498"/>
    </source>
</evidence>
<dbReference type="InterPro" id="IPR050316">
    <property type="entry name" value="Tyrosinase/Hemocyanin"/>
</dbReference>